<protein>
    <submittedName>
        <fullName evidence="2">Uncharacterized protein</fullName>
    </submittedName>
</protein>
<feature type="compositionally biased region" description="Polar residues" evidence="1">
    <location>
        <begin position="1"/>
        <end position="10"/>
    </location>
</feature>
<reference evidence="2" key="1">
    <citation type="submission" date="2017-05" db="UniProtKB">
        <authorList>
            <consortium name="EnsemblMetazoa"/>
        </authorList>
    </citation>
    <scope>IDENTIFICATION</scope>
</reference>
<dbReference type="OrthoDB" id="4327074at2759"/>
<feature type="compositionally biased region" description="Basic and acidic residues" evidence="1">
    <location>
        <begin position="46"/>
        <end position="62"/>
    </location>
</feature>
<feature type="region of interest" description="Disordered" evidence="1">
    <location>
        <begin position="46"/>
        <end position="98"/>
    </location>
</feature>
<proteinExistence type="predicted"/>
<feature type="region of interest" description="Disordered" evidence="1">
    <location>
        <begin position="1"/>
        <end position="33"/>
    </location>
</feature>
<name>A0A1X7UUV9_AMPQE</name>
<dbReference type="AlphaFoldDB" id="A0A1X7UUV9"/>
<dbReference type="InParanoid" id="A0A1X7UUV9"/>
<dbReference type="EnsemblMetazoa" id="Aqu2.1.31304_001">
    <property type="protein sequence ID" value="Aqu2.1.31304_001"/>
    <property type="gene ID" value="Aqu2.1.31304"/>
</dbReference>
<sequence>MKARNKSISQPEPVFSNKEHKQFSTKQENGYNIPDDRYCQWLRINTDDNKSSSDTNIGDHSKGKSKIVQLSIGSKEIGTRGALTQENEDGGAAKRIGE</sequence>
<accession>A0A1X7UUV9</accession>
<organism evidence="2">
    <name type="scientific">Amphimedon queenslandica</name>
    <name type="common">Sponge</name>
    <dbReference type="NCBI Taxonomy" id="400682"/>
    <lineage>
        <taxon>Eukaryota</taxon>
        <taxon>Metazoa</taxon>
        <taxon>Porifera</taxon>
        <taxon>Demospongiae</taxon>
        <taxon>Heteroscleromorpha</taxon>
        <taxon>Haplosclerida</taxon>
        <taxon>Niphatidae</taxon>
        <taxon>Amphimedon</taxon>
    </lineage>
</organism>
<evidence type="ECO:0000313" key="2">
    <source>
        <dbReference type="EnsemblMetazoa" id="Aqu2.1.31304_001"/>
    </source>
</evidence>
<evidence type="ECO:0000256" key="1">
    <source>
        <dbReference type="SAM" id="MobiDB-lite"/>
    </source>
</evidence>